<dbReference type="EMBL" id="UINC01052214">
    <property type="protein sequence ID" value="SVB67285.1"/>
    <property type="molecule type" value="Genomic_DNA"/>
</dbReference>
<organism evidence="1">
    <name type="scientific">marine metagenome</name>
    <dbReference type="NCBI Taxonomy" id="408172"/>
    <lineage>
        <taxon>unclassified sequences</taxon>
        <taxon>metagenomes</taxon>
        <taxon>ecological metagenomes</taxon>
    </lineage>
</organism>
<evidence type="ECO:0000313" key="1">
    <source>
        <dbReference type="EMBL" id="SVB67285.1"/>
    </source>
</evidence>
<sequence>AKSMQRRVSADDNQKIGSYLESIRAVEKNIERMESWADTPKPEVDPSNLSLKATVNEPELFIDTMYDLIYLAFKTDSTRYATYMLQSMIDGPWNDMPKNALGLPTGHHRLAHGAAGSGRKSMENLGTYDKFQGDRLGRFLGKMADTPEGNGSMLDNTIVYYGTSNSKTHVNRNYPLLVTGGSNLGIKHCGYHNFLTTGKQPLCNLYMTFLQSLGVPAKSFSDSTGVIKEILA</sequence>
<name>A0A382FXJ9_9ZZZZ</name>
<accession>A0A382FXJ9</accession>
<evidence type="ECO:0008006" key="2">
    <source>
        <dbReference type="Google" id="ProtNLM"/>
    </source>
</evidence>
<proteinExistence type="predicted"/>
<feature type="non-terminal residue" evidence="1">
    <location>
        <position position="1"/>
    </location>
</feature>
<reference evidence="1" key="1">
    <citation type="submission" date="2018-05" db="EMBL/GenBank/DDBJ databases">
        <authorList>
            <person name="Lanie J.A."/>
            <person name="Ng W.-L."/>
            <person name="Kazmierczak K.M."/>
            <person name="Andrzejewski T.M."/>
            <person name="Davidsen T.M."/>
            <person name="Wayne K.J."/>
            <person name="Tettelin H."/>
            <person name="Glass J.I."/>
            <person name="Rusch D."/>
            <person name="Podicherti R."/>
            <person name="Tsui H.-C.T."/>
            <person name="Winkler M.E."/>
        </authorList>
    </citation>
    <scope>NUCLEOTIDE SEQUENCE</scope>
</reference>
<dbReference type="InterPro" id="IPR011447">
    <property type="entry name" value="DUF1552"/>
</dbReference>
<gene>
    <name evidence="1" type="ORF">METZ01_LOCUS220139</name>
</gene>
<dbReference type="Pfam" id="PF07586">
    <property type="entry name" value="HXXSHH"/>
    <property type="match status" value="1"/>
</dbReference>
<dbReference type="AlphaFoldDB" id="A0A382FXJ9"/>
<protein>
    <recommendedName>
        <fullName evidence="2">DUF1552 domain-containing protein</fullName>
    </recommendedName>
</protein>